<dbReference type="VEuPathDB" id="AmoebaDB:EIN_246910"/>
<reference evidence="1 2" key="1">
    <citation type="submission" date="2012-10" db="EMBL/GenBank/DDBJ databases">
        <authorList>
            <person name="Zafar N."/>
            <person name="Inman J."/>
            <person name="Hall N."/>
            <person name="Lorenzi H."/>
            <person name="Caler E."/>
        </authorList>
    </citation>
    <scope>NUCLEOTIDE SEQUENCE [LARGE SCALE GENOMIC DNA]</scope>
    <source>
        <strain evidence="1 2">IP1</strain>
    </source>
</reference>
<dbReference type="RefSeq" id="XP_004261568.1">
    <property type="nucleotide sequence ID" value="XM_004261520.1"/>
</dbReference>
<dbReference type="EMBL" id="KB206169">
    <property type="protein sequence ID" value="ELP94797.1"/>
    <property type="molecule type" value="Genomic_DNA"/>
</dbReference>
<name>A0A0A1UH68_ENTIV</name>
<dbReference type="OMA" id="WYLGIYE"/>
<sequence length="365" mass="42054">MSTFLSCATGRRKDGTLFVVPSDSSKNQTLFEMVSPDVETQTCVITITSVLGVPSKGRDVCLTVELSYPFRLIVQDNPRVPTRWQFSNKKLWAFPNMEKEDEIPFGMVDIIQFKGSAYFALLCAPLYASLSEKSDFSLFAKIDEKRMRDDFFLSLINEIPNVDVIPGTPYFRAILSLKKPRRVTLRFVRNEDCEQIIMCTGAFDYTTRLIFGKWYLSLSNNEIVWCNEEKEALNIKRDKYGRLCVVKDGKVNGFIVLGKQRDEESYFLKFNNLGEMESECKLVAIMQITEEKRDAFVFTDGCWKDNESRFVESKSGEGKEEFLNNEDVELDEELCKDLCVINMEDMKRESEGPTEKEIQDFNDVV</sequence>
<dbReference type="GeneID" id="14894014"/>
<dbReference type="Proteomes" id="UP000014680">
    <property type="component" value="Unassembled WGS sequence"/>
</dbReference>
<gene>
    <name evidence="1" type="ORF">EIN_246910</name>
</gene>
<dbReference type="OrthoDB" id="24920at2759"/>
<protein>
    <submittedName>
        <fullName evidence="1">Uncharacterized protein</fullName>
    </submittedName>
</protein>
<accession>A0A0A1UH68</accession>
<dbReference type="KEGG" id="eiv:EIN_246910"/>
<proteinExistence type="predicted"/>
<dbReference type="AlphaFoldDB" id="A0A0A1UH68"/>
<keyword evidence="2" id="KW-1185">Reference proteome</keyword>
<evidence type="ECO:0000313" key="1">
    <source>
        <dbReference type="EMBL" id="ELP94797.1"/>
    </source>
</evidence>
<organism evidence="1 2">
    <name type="scientific">Entamoeba invadens IP1</name>
    <dbReference type="NCBI Taxonomy" id="370355"/>
    <lineage>
        <taxon>Eukaryota</taxon>
        <taxon>Amoebozoa</taxon>
        <taxon>Evosea</taxon>
        <taxon>Archamoebae</taxon>
        <taxon>Mastigamoebida</taxon>
        <taxon>Entamoebidae</taxon>
        <taxon>Entamoeba</taxon>
    </lineage>
</organism>
<evidence type="ECO:0000313" key="2">
    <source>
        <dbReference type="Proteomes" id="UP000014680"/>
    </source>
</evidence>